<name>A0A5S4H7Y8_9ACTN</name>
<dbReference type="InterPro" id="IPR047057">
    <property type="entry name" value="MerR_fam"/>
</dbReference>
<evidence type="ECO:0000313" key="3">
    <source>
        <dbReference type="EMBL" id="TMR41092.1"/>
    </source>
</evidence>
<evidence type="ECO:0000313" key="4">
    <source>
        <dbReference type="Proteomes" id="UP000305238"/>
    </source>
</evidence>
<dbReference type="GO" id="GO:0003677">
    <property type="term" value="F:DNA binding"/>
    <property type="evidence" value="ECO:0007669"/>
    <property type="project" value="UniProtKB-KW"/>
</dbReference>
<evidence type="ECO:0000256" key="1">
    <source>
        <dbReference type="ARBA" id="ARBA00023125"/>
    </source>
</evidence>
<dbReference type="Proteomes" id="UP000305238">
    <property type="component" value="Unassembled WGS sequence"/>
</dbReference>
<evidence type="ECO:0000259" key="2">
    <source>
        <dbReference type="PROSITE" id="PS50937"/>
    </source>
</evidence>
<dbReference type="InterPro" id="IPR000551">
    <property type="entry name" value="MerR-type_HTH_dom"/>
</dbReference>
<comment type="caution">
    <text evidence="3">The sequence shown here is derived from an EMBL/GenBank/DDBJ whole genome shotgun (WGS) entry which is preliminary data.</text>
</comment>
<dbReference type="Gene3D" id="1.10.1660.10">
    <property type="match status" value="1"/>
</dbReference>
<dbReference type="PANTHER" id="PTHR30204:SF93">
    <property type="entry name" value="HTH MERR-TYPE DOMAIN-CONTAINING PROTEIN"/>
    <property type="match status" value="1"/>
</dbReference>
<dbReference type="GO" id="GO:0003700">
    <property type="term" value="F:DNA-binding transcription factor activity"/>
    <property type="evidence" value="ECO:0007669"/>
    <property type="project" value="InterPro"/>
</dbReference>
<dbReference type="RefSeq" id="WP_138635534.1">
    <property type="nucleotide sequence ID" value="NZ_JASWDG010000002.1"/>
</dbReference>
<dbReference type="EMBL" id="VCKZ01000032">
    <property type="protein sequence ID" value="TMR41092.1"/>
    <property type="molecule type" value="Genomic_DNA"/>
</dbReference>
<keyword evidence="4" id="KW-1185">Reference proteome</keyword>
<reference evidence="3 4" key="1">
    <citation type="submission" date="2019-05" db="EMBL/GenBank/DDBJ databases">
        <title>Draft genome sequence of Actinomadura geliboluensis A8036.</title>
        <authorList>
            <person name="Saricaoglu S."/>
            <person name="Isik K."/>
        </authorList>
    </citation>
    <scope>NUCLEOTIDE SEQUENCE [LARGE SCALE GENOMIC DNA]</scope>
    <source>
        <strain evidence="3 4">A8036</strain>
    </source>
</reference>
<dbReference type="PANTHER" id="PTHR30204">
    <property type="entry name" value="REDOX-CYCLING DRUG-SENSING TRANSCRIPTIONAL ACTIVATOR SOXR"/>
    <property type="match status" value="1"/>
</dbReference>
<dbReference type="AlphaFoldDB" id="A0A5S4H7Y8"/>
<organism evidence="3 4">
    <name type="scientific">Actinomadura geliboluensis</name>
    <dbReference type="NCBI Taxonomy" id="882440"/>
    <lineage>
        <taxon>Bacteria</taxon>
        <taxon>Bacillati</taxon>
        <taxon>Actinomycetota</taxon>
        <taxon>Actinomycetes</taxon>
        <taxon>Streptosporangiales</taxon>
        <taxon>Thermomonosporaceae</taxon>
        <taxon>Actinomadura</taxon>
    </lineage>
</organism>
<feature type="domain" description="HTH merR-type" evidence="2">
    <location>
        <begin position="15"/>
        <end position="83"/>
    </location>
</feature>
<dbReference type="Pfam" id="PF13411">
    <property type="entry name" value="MerR_1"/>
    <property type="match status" value="1"/>
</dbReference>
<dbReference type="SUPFAM" id="SSF46955">
    <property type="entry name" value="Putative DNA-binding domain"/>
    <property type="match status" value="1"/>
</dbReference>
<protein>
    <submittedName>
        <fullName evidence="3">MerR family transcriptional regulator</fullName>
    </submittedName>
</protein>
<keyword evidence="1" id="KW-0238">DNA-binding</keyword>
<dbReference type="PRINTS" id="PR00040">
    <property type="entry name" value="HTHMERR"/>
</dbReference>
<sequence length="255" mass="28371">MGEDGRGRADGRGREYRVEELAAEAGVPVRTLRYYQERRLLPMPRRQGRIALYDDSHLERLRLIADLLDRGHRLSGIGELLAAADAGRGVTELLGFAWAAATPWADRARAEIAMDELTAAFEGRLAPEHIAEAVELGHLTVAGDRVVINSPRLFDAAVQLVRAGIPLPAILAMSWELEAAFDRMAFGFVQLVRGHLLDRRDGDPSPADLDRLAELVARLRPIARTVADEHLARAMDRRLTKDISEIGQRIRPTRR</sequence>
<proteinExistence type="predicted"/>
<dbReference type="SMART" id="SM00422">
    <property type="entry name" value="HTH_MERR"/>
    <property type="match status" value="1"/>
</dbReference>
<accession>A0A5S4H7Y8</accession>
<gene>
    <name evidence="3" type="ORF">ETD96_07400</name>
</gene>
<dbReference type="PROSITE" id="PS50937">
    <property type="entry name" value="HTH_MERR_2"/>
    <property type="match status" value="1"/>
</dbReference>
<dbReference type="OrthoDB" id="6716891at2"/>
<dbReference type="InterPro" id="IPR009061">
    <property type="entry name" value="DNA-bd_dom_put_sf"/>
</dbReference>